<dbReference type="Pfam" id="PF07228">
    <property type="entry name" value="SpoIIE"/>
    <property type="match status" value="1"/>
</dbReference>
<dbReference type="GO" id="GO:0016791">
    <property type="term" value="F:phosphatase activity"/>
    <property type="evidence" value="ECO:0007669"/>
    <property type="project" value="TreeGrafter"/>
</dbReference>
<protein>
    <submittedName>
        <fullName evidence="4">Stage II sporulation protein E</fullName>
    </submittedName>
</protein>
<dbReference type="InterPro" id="IPR052016">
    <property type="entry name" value="Bact_Sigma-Reg"/>
</dbReference>
<evidence type="ECO:0000259" key="3">
    <source>
        <dbReference type="SMART" id="SM00331"/>
    </source>
</evidence>
<dbReference type="RefSeq" id="WP_073493961.1">
    <property type="nucleotide sequence ID" value="NZ_MPOH02000060.1"/>
</dbReference>
<dbReference type="AlphaFoldDB" id="A0A1V6MH84"/>
<dbReference type="Proteomes" id="UP000184286">
    <property type="component" value="Unassembled WGS sequence"/>
</dbReference>
<reference evidence="5" key="1">
    <citation type="submission" date="2016-11" db="EMBL/GenBank/DDBJ databases">
        <authorList>
            <person name="Schniete J.K."/>
            <person name="Salih T."/>
            <person name="Algora Gallardo L."/>
            <person name="Martinez Fernandez S."/>
            <person name="Herron P.R."/>
        </authorList>
    </citation>
    <scope>NUCLEOTIDE SEQUENCE [LARGE SCALE GENOMIC DNA]</scope>
    <source>
        <strain evidence="5">DSM 41896</strain>
    </source>
</reference>
<evidence type="ECO:0000313" key="5">
    <source>
        <dbReference type="Proteomes" id="UP000184286"/>
    </source>
</evidence>
<proteinExistence type="predicted"/>
<feature type="domain" description="PPM-type phosphatase" evidence="3">
    <location>
        <begin position="165"/>
        <end position="382"/>
    </location>
</feature>
<dbReference type="OrthoDB" id="4935951at2"/>
<name>A0A1V6MH84_9ACTN</name>
<organism evidence="4 5">
    <name type="scientific">Streptomyces phaeoluteigriseus</name>
    <dbReference type="NCBI Taxonomy" id="114686"/>
    <lineage>
        <taxon>Bacteria</taxon>
        <taxon>Bacillati</taxon>
        <taxon>Actinomycetota</taxon>
        <taxon>Actinomycetes</taxon>
        <taxon>Kitasatosporales</taxon>
        <taxon>Streptomycetaceae</taxon>
        <taxon>Streptomyces</taxon>
        <taxon>Streptomyces aurantiacus group</taxon>
    </lineage>
</organism>
<feature type="region of interest" description="Disordered" evidence="2">
    <location>
        <begin position="393"/>
        <end position="422"/>
    </location>
</feature>
<dbReference type="SUPFAM" id="SSF81606">
    <property type="entry name" value="PP2C-like"/>
    <property type="match status" value="1"/>
</dbReference>
<dbReference type="InterPro" id="IPR036457">
    <property type="entry name" value="PPM-type-like_dom_sf"/>
</dbReference>
<comment type="caution">
    <text evidence="4">The sequence shown here is derived from an EMBL/GenBank/DDBJ whole genome shotgun (WGS) entry which is preliminary data.</text>
</comment>
<dbReference type="STRING" id="114686.BM536_038410"/>
<dbReference type="Gene3D" id="3.60.40.10">
    <property type="entry name" value="PPM-type phosphatase domain"/>
    <property type="match status" value="1"/>
</dbReference>
<gene>
    <name evidence="4" type="ORF">BM536_038410</name>
</gene>
<dbReference type="EMBL" id="MPOH02000060">
    <property type="protein sequence ID" value="OQD51728.1"/>
    <property type="molecule type" value="Genomic_DNA"/>
</dbReference>
<evidence type="ECO:0000256" key="2">
    <source>
        <dbReference type="SAM" id="MobiDB-lite"/>
    </source>
</evidence>
<dbReference type="SMART" id="SM00331">
    <property type="entry name" value="PP2C_SIG"/>
    <property type="match status" value="1"/>
</dbReference>
<dbReference type="PANTHER" id="PTHR43156">
    <property type="entry name" value="STAGE II SPORULATION PROTEIN E-RELATED"/>
    <property type="match status" value="1"/>
</dbReference>
<evidence type="ECO:0000313" key="4">
    <source>
        <dbReference type="EMBL" id="OQD51728.1"/>
    </source>
</evidence>
<keyword evidence="1" id="KW-0378">Hydrolase</keyword>
<dbReference type="InterPro" id="IPR001932">
    <property type="entry name" value="PPM-type_phosphatase-like_dom"/>
</dbReference>
<reference evidence="4 5" key="2">
    <citation type="submission" date="2017-02" db="EMBL/GenBank/DDBJ databases">
        <title>Draft genome sequence of Streptomyces phaeoluteigriseus type strain DSM41896.</title>
        <authorList>
            <person name="Salih T.S."/>
            <person name="Algora Gallardo L."/>
            <person name="Melo Santos T."/>
            <person name="Filgueira Martinez S."/>
            <person name="Herron P.R."/>
        </authorList>
    </citation>
    <scope>NUCLEOTIDE SEQUENCE [LARGE SCALE GENOMIC DNA]</scope>
    <source>
        <strain evidence="4 5">DSM 41896</strain>
    </source>
</reference>
<accession>A0A1V6MH84</accession>
<sequence>MLGDLIAASHLMSMEELPDAVSERAAAAGFPEVLIYLLDLQGRVLRLMTGESFSGEGHDRELRVEGSVPGRCYQYGQVLAAAPEGGQWWVPLMDGTERLGVLRVTSVHTDEQAREDAASLSGLVALLVATKRNFSDAIARLTRVEPLNIAAEMQWHLMPPNTYTDRRVMIAASMEPAYQVSGDAYDYATDGPNVHLSIFDAMGHDLAAGLTAHLAIGACRNARRQGADLKGKGEAVEAALLEQYDRARYATGILATLDTRTGVMSWINRGHPPPVIIRGGRWRAHLQCPPAHPMGTGLGLETTVCTEKLEPGDRVVFYTDGIIEARGADGTEFGLERFTEFIIRHHADGLPVPETLRRLVNAVLEHHGDRLQDDATVLLCEWIGPPAAPGRYGKAARLAGLPEPVASDPDNPPPRMDRSPRS</sequence>
<dbReference type="PANTHER" id="PTHR43156:SF2">
    <property type="entry name" value="STAGE II SPORULATION PROTEIN E"/>
    <property type="match status" value="1"/>
</dbReference>
<evidence type="ECO:0000256" key="1">
    <source>
        <dbReference type="ARBA" id="ARBA00022801"/>
    </source>
</evidence>